<proteinExistence type="inferred from homology"/>
<dbReference type="Pfam" id="PF13715">
    <property type="entry name" value="CarbopepD_reg_2"/>
    <property type="match status" value="1"/>
</dbReference>
<evidence type="ECO:0000256" key="1">
    <source>
        <dbReference type="ARBA" id="ARBA00004571"/>
    </source>
</evidence>
<dbReference type="NCBIfam" id="TIGR04056">
    <property type="entry name" value="OMP_RagA_SusC"/>
    <property type="match status" value="1"/>
</dbReference>
<evidence type="ECO:0000256" key="8">
    <source>
        <dbReference type="PROSITE-ProRule" id="PRU01360"/>
    </source>
</evidence>
<evidence type="ECO:0000256" key="6">
    <source>
        <dbReference type="ARBA" id="ARBA00023136"/>
    </source>
</evidence>
<evidence type="ECO:0000259" key="10">
    <source>
        <dbReference type="Pfam" id="PF00593"/>
    </source>
</evidence>
<evidence type="ECO:0000313" key="12">
    <source>
        <dbReference type="EMBL" id="MFD2245400.1"/>
    </source>
</evidence>
<keyword evidence="7 8" id="KW-0998">Cell outer membrane</keyword>
<keyword evidence="13" id="KW-1185">Reference proteome</keyword>
<keyword evidence="2 8" id="KW-0813">Transport</keyword>
<comment type="subcellular location">
    <subcellularLocation>
        <location evidence="1 8">Cell outer membrane</location>
        <topology evidence="1 8">Multi-pass membrane protein</topology>
    </subcellularLocation>
</comment>
<dbReference type="SUPFAM" id="SSF56935">
    <property type="entry name" value="Porins"/>
    <property type="match status" value="1"/>
</dbReference>
<dbReference type="InterPro" id="IPR037066">
    <property type="entry name" value="Plug_dom_sf"/>
</dbReference>
<name>A0ABW5CTR0_9BACT</name>
<dbReference type="SUPFAM" id="SSF49464">
    <property type="entry name" value="Carboxypeptidase regulatory domain-like"/>
    <property type="match status" value="1"/>
</dbReference>
<dbReference type="Gene3D" id="2.60.40.1120">
    <property type="entry name" value="Carboxypeptidase-like, regulatory domain"/>
    <property type="match status" value="1"/>
</dbReference>
<sequence length="1004" mass="110073">MALCCFYMAGNAQSSNSNGDILATNYKIEKTNRASFQEVAVRGRVTDENGGGLPGVTVVLKGTTKGTSTDADGNYTISVPASGGTLVFSFIGYTTQEQAIGNRATVNVSMQTDTKALQEVVVVGYGTQKKSDVTGSVTSVTSEDFVKGQVTTPEQLIQGKVAGVQITSNGGDPGSGGRIRIRGGASLKGSNDPLIVIDGVPVDNSTVAGSGNPLNFINPDDIESFNVLKDASATAIYGSRASNGVIIITTKKGKAGDKLKVNFTTQNSVSDVTKTVDVLSADEFRRVVNERGSESQKALLGTANTKWQDLIFQKGFTTDNNLSLSGAYKSLPYRISLGYLNQEGILKTSEFQRTSAAVSLNPSFLDDHLKVNLNVKGALTDSRFADKGAIGAAIAFDPTQPVYQENKFGGYYQWTNADGSFNPLATRNPLSLLEQRNDQGDVKRSIGNLQLDYKFHFLPELRANLNLGYDVTDSDGSTSFPATFAPNFAEGGRVSSFAQKKTNTLTDFYLNYVKELGFLQSRIDATAGYGFQEFVTENPQFPVLNAKGDLITEAGRPQEIPYRLKSYFGRINYSVMDRYLLTATIRRDGSSRFSENNRWGTFPALAVAWRINEEAFLKNSGTVSELKLRLGYGKTGQQDIGSSSSSDVFPYLSRYTLGDNTAQYQLGFDAQGRPVYYATFRPEGYDENIKWEETQTYNAGLDFGFLNGRINGSLDYFFKDTEDLLATISVPAGTNLINELTTNVGNMETRGLEAALNFGIISNEKLNWDFGVNGTYINREITNLSKVKDENSIGYLVGGIAGGTGNNIQVNTVGYAPNAFYVYKQVYDQNGKPVEGLYADLNGDGIVNESDKYRYKNPEPKVFMGFNSDLNYGNWNFNFVMRGSFGNYMYNNIYSNNGAYRAFSFSNYLTNVSPNVLETDFENFQLFSDYYVENASFLRMESANLSYNFGRILNEKVGVRLNAGLQNAFVITKYKGLDPEIAGGIDNNFYPRPRMYTLGLNIEL</sequence>
<keyword evidence="3 8" id="KW-1134">Transmembrane beta strand</keyword>
<comment type="caution">
    <text evidence="12">The sequence shown here is derived from an EMBL/GenBank/DDBJ whole genome shotgun (WGS) entry which is preliminary data.</text>
</comment>
<evidence type="ECO:0000256" key="2">
    <source>
        <dbReference type="ARBA" id="ARBA00022448"/>
    </source>
</evidence>
<dbReference type="NCBIfam" id="TIGR04057">
    <property type="entry name" value="SusC_RagA_signa"/>
    <property type="match status" value="1"/>
</dbReference>
<dbReference type="InterPro" id="IPR012910">
    <property type="entry name" value="Plug_dom"/>
</dbReference>
<feature type="domain" description="TonB-dependent receptor plug" evidence="11">
    <location>
        <begin position="129"/>
        <end position="245"/>
    </location>
</feature>
<comment type="similarity">
    <text evidence="8 9">Belongs to the TonB-dependent receptor family.</text>
</comment>
<dbReference type="InterPro" id="IPR008969">
    <property type="entry name" value="CarboxyPept-like_regulatory"/>
</dbReference>
<evidence type="ECO:0000256" key="7">
    <source>
        <dbReference type="ARBA" id="ARBA00023237"/>
    </source>
</evidence>
<evidence type="ECO:0000256" key="4">
    <source>
        <dbReference type="ARBA" id="ARBA00022692"/>
    </source>
</evidence>
<dbReference type="InterPro" id="IPR023997">
    <property type="entry name" value="TonB-dep_OMP_SusC/RagA_CS"/>
</dbReference>
<feature type="domain" description="TonB-dependent receptor-like beta-barrel" evidence="10">
    <location>
        <begin position="410"/>
        <end position="967"/>
    </location>
</feature>
<dbReference type="Pfam" id="PF00593">
    <property type="entry name" value="TonB_dep_Rec_b-barrel"/>
    <property type="match status" value="1"/>
</dbReference>
<keyword evidence="5 9" id="KW-0798">TonB box</keyword>
<dbReference type="InterPro" id="IPR036942">
    <property type="entry name" value="Beta-barrel_TonB_sf"/>
</dbReference>
<dbReference type="Gene3D" id="2.170.130.10">
    <property type="entry name" value="TonB-dependent receptor, plug domain"/>
    <property type="match status" value="1"/>
</dbReference>
<dbReference type="Pfam" id="PF07715">
    <property type="entry name" value="Plug"/>
    <property type="match status" value="1"/>
</dbReference>
<organism evidence="12 13">
    <name type="scientific">Pontibacter ruber</name>
    <dbReference type="NCBI Taxonomy" id="1343895"/>
    <lineage>
        <taxon>Bacteria</taxon>
        <taxon>Pseudomonadati</taxon>
        <taxon>Bacteroidota</taxon>
        <taxon>Cytophagia</taxon>
        <taxon>Cytophagales</taxon>
        <taxon>Hymenobacteraceae</taxon>
        <taxon>Pontibacter</taxon>
    </lineage>
</organism>
<dbReference type="InterPro" id="IPR000531">
    <property type="entry name" value="Beta-barrel_TonB"/>
</dbReference>
<evidence type="ECO:0000256" key="3">
    <source>
        <dbReference type="ARBA" id="ARBA00022452"/>
    </source>
</evidence>
<dbReference type="InterPro" id="IPR023996">
    <property type="entry name" value="TonB-dep_OMP_SusC/RagA"/>
</dbReference>
<protein>
    <submittedName>
        <fullName evidence="12">SusC/RagA family TonB-linked outer membrane protein</fullName>
    </submittedName>
</protein>
<evidence type="ECO:0000259" key="11">
    <source>
        <dbReference type="Pfam" id="PF07715"/>
    </source>
</evidence>
<dbReference type="PROSITE" id="PS52016">
    <property type="entry name" value="TONB_DEPENDENT_REC_3"/>
    <property type="match status" value="1"/>
</dbReference>
<dbReference type="Proteomes" id="UP001597374">
    <property type="component" value="Unassembled WGS sequence"/>
</dbReference>
<dbReference type="InterPro" id="IPR039426">
    <property type="entry name" value="TonB-dep_rcpt-like"/>
</dbReference>
<evidence type="ECO:0000256" key="5">
    <source>
        <dbReference type="ARBA" id="ARBA00023077"/>
    </source>
</evidence>
<dbReference type="EMBL" id="JBHUIM010000001">
    <property type="protein sequence ID" value="MFD2245400.1"/>
    <property type="molecule type" value="Genomic_DNA"/>
</dbReference>
<keyword evidence="6 8" id="KW-0472">Membrane</keyword>
<evidence type="ECO:0000256" key="9">
    <source>
        <dbReference type="RuleBase" id="RU003357"/>
    </source>
</evidence>
<dbReference type="RefSeq" id="WP_250429144.1">
    <property type="nucleotide sequence ID" value="NZ_JALPRR010000002.1"/>
</dbReference>
<evidence type="ECO:0000313" key="13">
    <source>
        <dbReference type="Proteomes" id="UP001597374"/>
    </source>
</evidence>
<reference evidence="13" key="1">
    <citation type="journal article" date="2019" name="Int. J. Syst. Evol. Microbiol.">
        <title>The Global Catalogue of Microorganisms (GCM) 10K type strain sequencing project: providing services to taxonomists for standard genome sequencing and annotation.</title>
        <authorList>
            <consortium name="The Broad Institute Genomics Platform"/>
            <consortium name="The Broad Institute Genome Sequencing Center for Infectious Disease"/>
            <person name="Wu L."/>
            <person name="Ma J."/>
        </authorList>
    </citation>
    <scope>NUCLEOTIDE SEQUENCE [LARGE SCALE GENOMIC DNA]</scope>
    <source>
        <strain evidence="13">CGMCC 4.1782</strain>
    </source>
</reference>
<accession>A0ABW5CTR0</accession>
<keyword evidence="4 8" id="KW-0812">Transmembrane</keyword>
<dbReference type="Gene3D" id="2.40.170.20">
    <property type="entry name" value="TonB-dependent receptor, beta-barrel domain"/>
    <property type="match status" value="1"/>
</dbReference>
<gene>
    <name evidence="12" type="ORF">ACFSKP_03985</name>
</gene>